<evidence type="ECO:0000313" key="5">
    <source>
        <dbReference type="Proteomes" id="UP001355056"/>
    </source>
</evidence>
<dbReference type="EMBL" id="JAXGFP010000003">
    <property type="protein sequence ID" value="MEG3183654.1"/>
    <property type="molecule type" value="Genomic_DNA"/>
</dbReference>
<dbReference type="RefSeq" id="WP_332615862.1">
    <property type="nucleotide sequence ID" value="NZ_JAXGFP010000003.1"/>
</dbReference>
<evidence type="ECO:0000256" key="2">
    <source>
        <dbReference type="ARBA" id="ARBA00023157"/>
    </source>
</evidence>
<dbReference type="PANTHER" id="PTHR22595">
    <property type="entry name" value="CHITINASE-RELATED"/>
    <property type="match status" value="1"/>
</dbReference>
<sequence>MAETGIKLKKHGDAWEGMVRLAPETQEPEVVVTIPACACDRDISLDELLDGFSNLGSESLFSASSHGLAGTEMGEFLGHLNVSMKSYGIASCIDKAHFLAQVAIESDRLRTTEEYRNRDGSHPSGWDNYSGGAEYHGRGLIQLTHDHNYRKYSEHAGIDCVSNPEIVAADLSVAVDSSCWYWRHGSAWGDLSPRAKSNDFVWATMGVNGGFNHYSERLTMLQELARAFDVAQCLKYGSLDFSTYKFSASALNRTRNGPVIWRKYFGERDEA</sequence>
<evidence type="ECO:0000256" key="1">
    <source>
        <dbReference type="ARBA" id="ARBA00022821"/>
    </source>
</evidence>
<protein>
    <submittedName>
        <fullName evidence="4">Glycoside hydrolase family 19 protein</fullName>
    </submittedName>
</protein>
<dbReference type="GO" id="GO:0016787">
    <property type="term" value="F:hydrolase activity"/>
    <property type="evidence" value="ECO:0007669"/>
    <property type="project" value="UniProtKB-KW"/>
</dbReference>
<dbReference type="SUPFAM" id="SSF53955">
    <property type="entry name" value="Lysozyme-like"/>
    <property type="match status" value="1"/>
</dbReference>
<name>A0ABU7YXN4_9GAMM</name>
<comment type="caution">
    <text evidence="4">The sequence shown here is derived from an EMBL/GenBank/DDBJ whole genome shotgun (WGS) entry which is preliminary data.</text>
</comment>
<reference evidence="4 5" key="1">
    <citation type="journal article" date="2016" name="Int. J. Syst. Evol. Microbiol.">
        <title>Lysobacter erysipheiresistens sp. nov., an antagonist of powdery mildew, isolated from tobacco-cultivated soil.</title>
        <authorList>
            <person name="Xie B."/>
            <person name="Li T."/>
            <person name="Lin X."/>
            <person name="Wang C.J."/>
            <person name="Chen Y.J."/>
            <person name="Liu W.J."/>
            <person name="Zhao Z.W."/>
        </authorList>
    </citation>
    <scope>NUCLEOTIDE SEQUENCE [LARGE SCALE GENOMIC DNA]</scope>
    <source>
        <strain evidence="4 5">RS-LYSO-3</strain>
    </source>
</reference>
<evidence type="ECO:0000259" key="3">
    <source>
        <dbReference type="Pfam" id="PF00182"/>
    </source>
</evidence>
<dbReference type="Pfam" id="PF00182">
    <property type="entry name" value="Glyco_hydro_19"/>
    <property type="match status" value="1"/>
</dbReference>
<dbReference type="PANTHER" id="PTHR22595:SF79">
    <property type="entry name" value="CHITINASE 12"/>
    <property type="match status" value="1"/>
</dbReference>
<proteinExistence type="predicted"/>
<accession>A0ABU7YXN4</accession>
<keyword evidence="5" id="KW-1185">Reference proteome</keyword>
<keyword evidence="1" id="KW-0611">Plant defense</keyword>
<organism evidence="4 5">
    <name type="scientific">Novilysobacter erysipheiresistens</name>
    <dbReference type="NCBI Taxonomy" id="1749332"/>
    <lineage>
        <taxon>Bacteria</taxon>
        <taxon>Pseudomonadati</taxon>
        <taxon>Pseudomonadota</taxon>
        <taxon>Gammaproteobacteria</taxon>
        <taxon>Lysobacterales</taxon>
        <taxon>Lysobacteraceae</taxon>
        <taxon>Novilysobacter</taxon>
    </lineage>
</organism>
<keyword evidence="2" id="KW-1015">Disulfide bond</keyword>
<feature type="domain" description="Glycoside hydrolase family 19 catalytic" evidence="3">
    <location>
        <begin position="124"/>
        <end position="183"/>
    </location>
</feature>
<keyword evidence="4" id="KW-0378">Hydrolase</keyword>
<evidence type="ECO:0000313" key="4">
    <source>
        <dbReference type="EMBL" id="MEG3183654.1"/>
    </source>
</evidence>
<dbReference type="InterPro" id="IPR023346">
    <property type="entry name" value="Lysozyme-like_dom_sf"/>
</dbReference>
<gene>
    <name evidence="4" type="ORF">SNE34_06495</name>
</gene>
<dbReference type="Proteomes" id="UP001355056">
    <property type="component" value="Unassembled WGS sequence"/>
</dbReference>
<dbReference type="Gene3D" id="1.10.530.10">
    <property type="match status" value="1"/>
</dbReference>
<dbReference type="InterPro" id="IPR000726">
    <property type="entry name" value="Glyco_hydro_19_cat"/>
</dbReference>